<dbReference type="AlphaFoldDB" id="A0A538S6H1"/>
<feature type="transmembrane region" description="Helical" evidence="1">
    <location>
        <begin position="21"/>
        <end position="45"/>
    </location>
</feature>
<evidence type="ECO:0000256" key="1">
    <source>
        <dbReference type="SAM" id="Phobius"/>
    </source>
</evidence>
<proteinExistence type="predicted"/>
<comment type="caution">
    <text evidence="2">The sequence shown here is derived from an EMBL/GenBank/DDBJ whole genome shotgun (WGS) entry which is preliminary data.</text>
</comment>
<feature type="transmembrane region" description="Helical" evidence="1">
    <location>
        <begin position="382"/>
        <end position="400"/>
    </location>
</feature>
<feature type="transmembrane region" description="Helical" evidence="1">
    <location>
        <begin position="325"/>
        <end position="346"/>
    </location>
</feature>
<feature type="transmembrane region" description="Helical" evidence="1">
    <location>
        <begin position="232"/>
        <end position="256"/>
    </location>
</feature>
<organism evidence="2 3">
    <name type="scientific">Eiseniibacteriota bacterium</name>
    <dbReference type="NCBI Taxonomy" id="2212470"/>
    <lineage>
        <taxon>Bacteria</taxon>
        <taxon>Candidatus Eiseniibacteriota</taxon>
    </lineage>
</organism>
<gene>
    <name evidence="2" type="ORF">E6K72_14445</name>
</gene>
<keyword evidence="1" id="KW-0812">Transmembrane</keyword>
<evidence type="ECO:0000313" key="3">
    <source>
        <dbReference type="Proteomes" id="UP000317716"/>
    </source>
</evidence>
<feature type="transmembrane region" description="Helical" evidence="1">
    <location>
        <begin position="141"/>
        <end position="158"/>
    </location>
</feature>
<keyword evidence="1" id="KW-1133">Transmembrane helix</keyword>
<protein>
    <recommendedName>
        <fullName evidence="4">Glycosyltransferase RgtA/B/C/D-like domain-containing protein</fullName>
    </recommendedName>
</protein>
<feature type="transmembrane region" description="Helical" evidence="1">
    <location>
        <begin position="116"/>
        <end position="134"/>
    </location>
</feature>
<feature type="transmembrane region" description="Helical" evidence="1">
    <location>
        <begin position="352"/>
        <end position="370"/>
    </location>
</feature>
<feature type="transmembrane region" description="Helical" evidence="1">
    <location>
        <begin position="190"/>
        <end position="220"/>
    </location>
</feature>
<sequence length="425" mass="45528">MANLQDLQPAAVVRRILPHALAIGLAAVVLGLLLSIHVSAPWIYLHDDNGAWTQMMASAHLRAGLAATGGQGAMVRRADGGLDRYLHHPPLYPLIVAAVYRATGRSDTAITRLVPAFFHFVGFAAAVALAFILFPASPARRLVAVGLYALVPMSAYFGKMPNFEPVGLAWVNLAMVATCRHRRSGGRLSLALAVVFWVLAGLTSWGAYAAALGFVALFAFEGWRERRPERSRAALVLGASAGGTAALVLAQIRIIAGNSSNLLGAGGHWATPSATPAEVLAALGTAFDFNRIYFANVPFLLYIAWAFSRLRALLSGVRLNEDQRVLCAGSAGVALYALAFLPALAIHAYGQFWFLPFEVLAAADVALAAWERLGNRRRMRLALAGLAVAGTLASAAYTLAYRYSRPHGYAVRTARFIAERYYTTP</sequence>
<dbReference type="Proteomes" id="UP000317716">
    <property type="component" value="Unassembled WGS sequence"/>
</dbReference>
<reference evidence="2 3" key="1">
    <citation type="journal article" date="2019" name="Nat. Microbiol.">
        <title>Mediterranean grassland soil C-N compound turnover is dependent on rainfall and depth, and is mediated by genomically divergent microorganisms.</title>
        <authorList>
            <person name="Diamond S."/>
            <person name="Andeer P.F."/>
            <person name="Li Z."/>
            <person name="Crits-Christoph A."/>
            <person name="Burstein D."/>
            <person name="Anantharaman K."/>
            <person name="Lane K.R."/>
            <person name="Thomas B.C."/>
            <person name="Pan C."/>
            <person name="Northen T.R."/>
            <person name="Banfield J.F."/>
        </authorList>
    </citation>
    <scope>NUCLEOTIDE SEQUENCE [LARGE SCALE GENOMIC DNA]</scope>
    <source>
        <strain evidence="2">WS_2</strain>
    </source>
</reference>
<evidence type="ECO:0000313" key="2">
    <source>
        <dbReference type="EMBL" id="TMQ46973.1"/>
    </source>
</evidence>
<keyword evidence="1" id="KW-0472">Membrane</keyword>
<accession>A0A538S6H1</accession>
<feature type="transmembrane region" description="Helical" evidence="1">
    <location>
        <begin position="292"/>
        <end position="313"/>
    </location>
</feature>
<dbReference type="EMBL" id="VBOS01000558">
    <property type="protein sequence ID" value="TMQ46973.1"/>
    <property type="molecule type" value="Genomic_DNA"/>
</dbReference>
<evidence type="ECO:0008006" key="4">
    <source>
        <dbReference type="Google" id="ProtNLM"/>
    </source>
</evidence>
<name>A0A538S6H1_UNCEI</name>